<evidence type="ECO:0000313" key="2">
    <source>
        <dbReference type="Proteomes" id="UP000886890"/>
    </source>
</evidence>
<comment type="caution">
    <text evidence="1">The sequence shown here is derived from an EMBL/GenBank/DDBJ whole genome shotgun (WGS) entry which is preliminary data.</text>
</comment>
<organism evidence="1 2">
    <name type="scientific">Candidatus Fusicatenibacter merdavium</name>
    <dbReference type="NCBI Taxonomy" id="2838600"/>
    <lineage>
        <taxon>Bacteria</taxon>
        <taxon>Bacillati</taxon>
        <taxon>Bacillota</taxon>
        <taxon>Clostridia</taxon>
        <taxon>Lachnospirales</taxon>
        <taxon>Lachnospiraceae</taxon>
        <taxon>Fusicatenibacter</taxon>
    </lineage>
</organism>
<accession>A0A9D1XDA3</accession>
<dbReference type="Proteomes" id="UP000886890">
    <property type="component" value="Unassembled WGS sequence"/>
</dbReference>
<evidence type="ECO:0000313" key="1">
    <source>
        <dbReference type="EMBL" id="HIX77031.1"/>
    </source>
</evidence>
<gene>
    <name evidence="1" type="ORF">H9734_05470</name>
</gene>
<reference evidence="1" key="1">
    <citation type="journal article" date="2021" name="PeerJ">
        <title>Extensive microbial diversity within the chicken gut microbiome revealed by metagenomics and culture.</title>
        <authorList>
            <person name="Gilroy R."/>
            <person name="Ravi A."/>
            <person name="Getino M."/>
            <person name="Pursley I."/>
            <person name="Horton D.L."/>
            <person name="Alikhan N.F."/>
            <person name="Baker D."/>
            <person name="Gharbi K."/>
            <person name="Hall N."/>
            <person name="Watson M."/>
            <person name="Adriaenssens E.M."/>
            <person name="Foster-Nyarko E."/>
            <person name="Jarju S."/>
            <person name="Secka A."/>
            <person name="Antonio M."/>
            <person name="Oren A."/>
            <person name="Chaudhuri R.R."/>
            <person name="La Ragione R."/>
            <person name="Hildebrand F."/>
            <person name="Pallen M.J."/>
        </authorList>
    </citation>
    <scope>NUCLEOTIDE SEQUENCE</scope>
    <source>
        <strain evidence="1">CHK183-1962</strain>
    </source>
</reference>
<dbReference type="EMBL" id="DXEK01000089">
    <property type="protein sequence ID" value="HIX77031.1"/>
    <property type="molecule type" value="Genomic_DNA"/>
</dbReference>
<name>A0A9D1XDA3_9FIRM</name>
<dbReference type="AlphaFoldDB" id="A0A9D1XDA3"/>
<sequence length="248" mass="27673">MKKIICIALCCAFALCGCEKSGESRPSDSLPLEFPDTQWDMTMSEVMDALGVTQEDTVSYSEEGRGPYFIVENRDVFGQTASTVNFSFINLKLDDSKDLEEFDEETMGGNEVLNLVNVIYPAGTDMDPVVEELKELYGEDTLSEITLYSPTDLFGTGGLAGIDRAESETMQLWGNAPVVSAVEEEDRSYFQENWSYYVFGLNEDTWDAFSEKGRMVTISCSTDPDNPYVQFNAYNLAVYNELKAQMGS</sequence>
<proteinExistence type="predicted"/>
<reference evidence="1" key="2">
    <citation type="submission" date="2021-04" db="EMBL/GenBank/DDBJ databases">
        <authorList>
            <person name="Gilroy R."/>
        </authorList>
    </citation>
    <scope>NUCLEOTIDE SEQUENCE</scope>
    <source>
        <strain evidence="1">CHK183-1962</strain>
    </source>
</reference>
<dbReference type="PROSITE" id="PS51257">
    <property type="entry name" value="PROKAR_LIPOPROTEIN"/>
    <property type="match status" value="1"/>
</dbReference>
<protein>
    <submittedName>
        <fullName evidence="1">Uncharacterized protein</fullName>
    </submittedName>
</protein>